<dbReference type="SUPFAM" id="SSF56349">
    <property type="entry name" value="DNA breaking-rejoining enzymes"/>
    <property type="match status" value="1"/>
</dbReference>
<protein>
    <submittedName>
        <fullName evidence="3">Transcriptional regulator, contains HTH domain</fullName>
    </submittedName>
</protein>
<evidence type="ECO:0000256" key="1">
    <source>
        <dbReference type="ARBA" id="ARBA00023172"/>
    </source>
</evidence>
<name>A0A897N882_9EURY</name>
<dbReference type="RefSeq" id="WP_229112117.1">
    <property type="nucleotide sequence ID" value="NZ_CP064788.1"/>
</dbReference>
<evidence type="ECO:0000259" key="2">
    <source>
        <dbReference type="PROSITE" id="PS51898"/>
    </source>
</evidence>
<dbReference type="GO" id="GO:0003677">
    <property type="term" value="F:DNA binding"/>
    <property type="evidence" value="ECO:0007669"/>
    <property type="project" value="InterPro"/>
</dbReference>
<dbReference type="PROSITE" id="PS51898">
    <property type="entry name" value="TYR_RECOMBINASE"/>
    <property type="match status" value="1"/>
</dbReference>
<sequence>MNLDDYPEQDGKKVWLSEDETQRLLETAEEGKPQLAMAIGVRCGLRTDEIVRVAPDDVADTDAGTMLRIWESAKTGEYRETPIPTDLASQIRAASEFGDAPGDEALIDVSTRTLRRWMDQTTATLREQTGDAGWQYVGMHDLRRTWATQLRSADVDAMVVLDWGGWSDLETFLDHYRGTHTPEAQRRERAKVDWL</sequence>
<dbReference type="AlphaFoldDB" id="A0A897N882"/>
<dbReference type="Gene3D" id="1.10.443.10">
    <property type="entry name" value="Intergrase catalytic core"/>
    <property type="match status" value="1"/>
</dbReference>
<evidence type="ECO:0000313" key="3">
    <source>
        <dbReference type="EMBL" id="QSG08907.1"/>
    </source>
</evidence>
<dbReference type="Proteomes" id="UP000662973">
    <property type="component" value="Chromosome"/>
</dbReference>
<dbReference type="GeneID" id="68852143"/>
<accession>A0A897N882</accession>
<proteinExistence type="predicted"/>
<dbReference type="InterPro" id="IPR011010">
    <property type="entry name" value="DNA_brk_join_enz"/>
</dbReference>
<reference evidence="3 4" key="1">
    <citation type="submission" date="2020-11" db="EMBL/GenBank/DDBJ databases">
        <title>Carbohydrate-dependent, anaerobic sulfur respiration: A novel catabolism in halophilic archaea.</title>
        <authorList>
            <person name="Sorokin D.Y."/>
            <person name="Messina E."/>
            <person name="Smedile F."/>
            <person name="La Cono V."/>
            <person name="Hallsworth J.E."/>
            <person name="Yakimov M.M."/>
        </authorList>
    </citation>
    <scope>NUCLEOTIDE SEQUENCE [LARGE SCALE GENOMIC DNA]</scope>
    <source>
        <strain evidence="3 4">HSR12-2</strain>
    </source>
</reference>
<dbReference type="Pfam" id="PF00589">
    <property type="entry name" value="Phage_integrase"/>
    <property type="match status" value="1"/>
</dbReference>
<dbReference type="InterPro" id="IPR002104">
    <property type="entry name" value="Integrase_catalytic"/>
</dbReference>
<evidence type="ECO:0000313" key="4">
    <source>
        <dbReference type="Proteomes" id="UP000662973"/>
    </source>
</evidence>
<dbReference type="InterPro" id="IPR013762">
    <property type="entry name" value="Integrase-like_cat_sf"/>
</dbReference>
<dbReference type="GO" id="GO:0006310">
    <property type="term" value="P:DNA recombination"/>
    <property type="evidence" value="ECO:0007669"/>
    <property type="project" value="UniProtKB-KW"/>
</dbReference>
<dbReference type="KEGG" id="hds:HSR122_1515"/>
<gene>
    <name evidence="3" type="ORF">HSR122_1515</name>
</gene>
<keyword evidence="1" id="KW-0233">DNA recombination</keyword>
<dbReference type="GO" id="GO:0015074">
    <property type="term" value="P:DNA integration"/>
    <property type="evidence" value="ECO:0007669"/>
    <property type="project" value="InterPro"/>
</dbReference>
<dbReference type="EMBL" id="CP064788">
    <property type="protein sequence ID" value="QSG08907.1"/>
    <property type="molecule type" value="Genomic_DNA"/>
</dbReference>
<organism evidence="3 4">
    <name type="scientific">Halapricum desulfuricans</name>
    <dbReference type="NCBI Taxonomy" id="2841257"/>
    <lineage>
        <taxon>Archaea</taxon>
        <taxon>Methanobacteriati</taxon>
        <taxon>Methanobacteriota</taxon>
        <taxon>Stenosarchaea group</taxon>
        <taxon>Halobacteria</taxon>
        <taxon>Halobacteriales</taxon>
        <taxon>Haloarculaceae</taxon>
        <taxon>Halapricum</taxon>
    </lineage>
</organism>
<feature type="domain" description="Tyr recombinase" evidence="2">
    <location>
        <begin position="11"/>
        <end position="191"/>
    </location>
</feature>
<keyword evidence="4" id="KW-1185">Reference proteome</keyword>